<dbReference type="InterPro" id="IPR051600">
    <property type="entry name" value="Beta-PGM-like"/>
</dbReference>
<dbReference type="NCBIfam" id="TIGR01509">
    <property type="entry name" value="HAD-SF-IA-v3"/>
    <property type="match status" value="1"/>
</dbReference>
<keyword evidence="6" id="KW-0378">Hydrolase</keyword>
<evidence type="ECO:0000313" key="7">
    <source>
        <dbReference type="Proteomes" id="UP000030700"/>
    </source>
</evidence>
<dbReference type="InterPro" id="IPR036412">
    <property type="entry name" value="HAD-like_sf"/>
</dbReference>
<dbReference type="InterPro" id="IPR023214">
    <property type="entry name" value="HAD_sf"/>
</dbReference>
<dbReference type="STRING" id="1499966.U14_05494"/>
<sequence>MNDIRAIIFDMDGVLADSEPLHFEAEKAILQQHGIEAPWHEWHKFTGLTDEKIFRYVVDNYTDGQYTPEALIKAKYDIFLHILEEKVQPIPGVMEFLEWAKPRYEKLAVTTSSLRQIQETVFRALKLTPYFDIVVTGDCIQHSKPHPEPYLKTLEALGLKADECLVVEDSLNGIKSAKGAGCKVAGITTSFSKAQLLECGADMTFDHYAELIC</sequence>
<dbReference type="GO" id="GO:0046872">
    <property type="term" value="F:metal ion binding"/>
    <property type="evidence" value="ECO:0007669"/>
    <property type="project" value="UniProtKB-KW"/>
</dbReference>
<name>A0A081BS34_9BACT</name>
<dbReference type="SFLD" id="SFLDS00003">
    <property type="entry name" value="Haloacid_Dehalogenase"/>
    <property type="match status" value="1"/>
</dbReference>
<gene>
    <name evidence="6" type="ORF">U14_05494</name>
</gene>
<comment type="similarity">
    <text evidence="2">Belongs to the HAD-like hydrolase superfamily. CbbY/CbbZ/Gph/YieH family.</text>
</comment>
<accession>A0A081BS34</accession>
<dbReference type="PANTHER" id="PTHR46193:SF18">
    <property type="entry name" value="HEXITOL PHOSPHATASE B"/>
    <property type="match status" value="1"/>
</dbReference>
<evidence type="ECO:0000256" key="4">
    <source>
        <dbReference type="ARBA" id="ARBA00022842"/>
    </source>
</evidence>
<dbReference type="GO" id="GO:0016787">
    <property type="term" value="F:hydrolase activity"/>
    <property type="evidence" value="ECO:0007669"/>
    <property type="project" value="UniProtKB-KW"/>
</dbReference>
<dbReference type="Gene3D" id="1.10.150.240">
    <property type="entry name" value="Putative phosphatase, domain 2"/>
    <property type="match status" value="1"/>
</dbReference>
<evidence type="ECO:0000256" key="3">
    <source>
        <dbReference type="ARBA" id="ARBA00022723"/>
    </source>
</evidence>
<dbReference type="SUPFAM" id="SSF56784">
    <property type="entry name" value="HAD-like"/>
    <property type="match status" value="1"/>
</dbReference>
<comment type="cofactor">
    <cofactor evidence="1">
        <name>Mg(2+)</name>
        <dbReference type="ChEBI" id="CHEBI:18420"/>
    </cofactor>
</comment>
<dbReference type="SFLD" id="SFLDG01135">
    <property type="entry name" value="C1.5.6:_HAD__Beta-PGM__Phospha"/>
    <property type="match status" value="1"/>
</dbReference>
<dbReference type="EMBL" id="DF820460">
    <property type="protein sequence ID" value="GAK54215.1"/>
    <property type="molecule type" value="Genomic_DNA"/>
</dbReference>
<dbReference type="InterPro" id="IPR041492">
    <property type="entry name" value="HAD_2"/>
</dbReference>
<reference evidence="6" key="1">
    <citation type="journal article" date="2015" name="PeerJ">
        <title>First genomic representation of candidate bacterial phylum KSB3 points to enhanced environmental sensing as a trigger of wastewater bulking.</title>
        <authorList>
            <person name="Sekiguchi Y."/>
            <person name="Ohashi A."/>
            <person name="Parks D.H."/>
            <person name="Yamauchi T."/>
            <person name="Tyson G.W."/>
            <person name="Hugenholtz P."/>
        </authorList>
    </citation>
    <scope>NUCLEOTIDE SEQUENCE [LARGE SCALE GENOMIC DNA]</scope>
</reference>
<protein>
    <submittedName>
        <fullName evidence="6">HAD-superfamily hydrolase, subfamily IA, variant 3</fullName>
    </submittedName>
</protein>
<evidence type="ECO:0000256" key="2">
    <source>
        <dbReference type="ARBA" id="ARBA00006171"/>
    </source>
</evidence>
<evidence type="ECO:0000256" key="1">
    <source>
        <dbReference type="ARBA" id="ARBA00001946"/>
    </source>
</evidence>
<dbReference type="Gene3D" id="3.40.50.1000">
    <property type="entry name" value="HAD superfamily/HAD-like"/>
    <property type="match status" value="1"/>
</dbReference>
<dbReference type="PANTHER" id="PTHR46193">
    <property type="entry name" value="6-PHOSPHOGLUCONATE PHOSPHATASE"/>
    <property type="match status" value="1"/>
</dbReference>
<proteinExistence type="inferred from homology"/>
<organism evidence="6">
    <name type="scientific">Candidatus Moduliflexus flocculans</name>
    <dbReference type="NCBI Taxonomy" id="1499966"/>
    <lineage>
        <taxon>Bacteria</taxon>
        <taxon>Candidatus Moduliflexota</taxon>
        <taxon>Candidatus Moduliflexia</taxon>
        <taxon>Candidatus Moduliflexales</taxon>
        <taxon>Candidatus Moduliflexaceae</taxon>
    </lineage>
</organism>
<evidence type="ECO:0000256" key="5">
    <source>
        <dbReference type="ARBA" id="ARBA00023277"/>
    </source>
</evidence>
<keyword evidence="4" id="KW-0460">Magnesium</keyword>
<dbReference type="Proteomes" id="UP000030700">
    <property type="component" value="Unassembled WGS sequence"/>
</dbReference>
<evidence type="ECO:0000313" key="6">
    <source>
        <dbReference type="EMBL" id="GAK54215.1"/>
    </source>
</evidence>
<keyword evidence="7" id="KW-1185">Reference proteome</keyword>
<keyword evidence="3" id="KW-0479">Metal-binding</keyword>
<keyword evidence="5" id="KW-0119">Carbohydrate metabolism</keyword>
<dbReference type="HOGENOM" id="CLU_045011_13_2_0"/>
<dbReference type="AlphaFoldDB" id="A0A081BS34"/>
<dbReference type="SFLD" id="SFLDG01129">
    <property type="entry name" value="C1.5:_HAD__Beta-PGM__Phosphata"/>
    <property type="match status" value="1"/>
</dbReference>
<dbReference type="InterPro" id="IPR023198">
    <property type="entry name" value="PGP-like_dom2"/>
</dbReference>
<dbReference type="InterPro" id="IPR006439">
    <property type="entry name" value="HAD-SF_hydro_IA"/>
</dbReference>
<dbReference type="Pfam" id="PF13419">
    <property type="entry name" value="HAD_2"/>
    <property type="match status" value="1"/>
</dbReference>